<name>A0A926I7D5_9FIRM</name>
<comment type="caution">
    <text evidence="2">The sequence shown here is derived from an EMBL/GenBank/DDBJ whole genome shotgun (WGS) entry which is preliminary data.</text>
</comment>
<dbReference type="Proteomes" id="UP000610760">
    <property type="component" value="Unassembled WGS sequence"/>
</dbReference>
<accession>A0A926I7D5</accession>
<dbReference type="EMBL" id="JACRSV010000002">
    <property type="protein sequence ID" value="MBC8559801.1"/>
    <property type="molecule type" value="Genomic_DNA"/>
</dbReference>
<evidence type="ECO:0000313" key="2">
    <source>
        <dbReference type="EMBL" id="MBC8559801.1"/>
    </source>
</evidence>
<feature type="chain" id="PRO_5038540629" evidence="1">
    <location>
        <begin position="34"/>
        <end position="293"/>
    </location>
</feature>
<keyword evidence="3" id="KW-1185">Reference proteome</keyword>
<gene>
    <name evidence="2" type="ORF">H8710_06920</name>
</gene>
<proteinExistence type="predicted"/>
<feature type="signal peptide" evidence="1">
    <location>
        <begin position="1"/>
        <end position="33"/>
    </location>
</feature>
<dbReference type="AlphaFoldDB" id="A0A926I7D5"/>
<dbReference type="RefSeq" id="WP_249294786.1">
    <property type="nucleotide sequence ID" value="NZ_JACRSV010000002.1"/>
</dbReference>
<evidence type="ECO:0000313" key="3">
    <source>
        <dbReference type="Proteomes" id="UP000610760"/>
    </source>
</evidence>
<organism evidence="2 3">
    <name type="scientific">Fumia xinanensis</name>
    <dbReference type="NCBI Taxonomy" id="2763659"/>
    <lineage>
        <taxon>Bacteria</taxon>
        <taxon>Bacillati</taxon>
        <taxon>Bacillota</taxon>
        <taxon>Clostridia</taxon>
        <taxon>Eubacteriales</taxon>
        <taxon>Oscillospiraceae</taxon>
        <taxon>Fumia</taxon>
    </lineage>
</organism>
<sequence length="293" mass="31670">MTSSRCKRTFAAAILVAAILCTGCDSSSPTVGAGLPITPPSVVAQIQAATPATNERLPVIPQASASECIPLLPEQPIHNDDTARILAYQITLYCGPDGVLLPEFSDGVPLDYSSALQTALYHTGAVLLPIEYSAETGSYTCPAYPDHELFRLFLQQSSPCEFYYRDNAIEKVAELFGDDFLPASQEFLSSHPFTYFSDEEIFAKPMEQPTDESPCPVILSWSESGKFIRVSALMGKTQGAGCPIAVGGVACTAENIESLKAQNPLHSFTFEQQEDGRLVLKGYQVLSFVPKDV</sequence>
<evidence type="ECO:0000256" key="1">
    <source>
        <dbReference type="SAM" id="SignalP"/>
    </source>
</evidence>
<keyword evidence="1" id="KW-0732">Signal</keyword>
<reference evidence="2" key="1">
    <citation type="submission" date="2020-08" db="EMBL/GenBank/DDBJ databases">
        <title>Genome public.</title>
        <authorList>
            <person name="Liu C."/>
            <person name="Sun Q."/>
        </authorList>
    </citation>
    <scope>NUCLEOTIDE SEQUENCE</scope>
    <source>
        <strain evidence="2">NSJ-33</strain>
    </source>
</reference>
<protein>
    <submittedName>
        <fullName evidence="2">Uncharacterized protein</fullName>
    </submittedName>
</protein>